<dbReference type="InterPro" id="IPR036397">
    <property type="entry name" value="RNaseH_sf"/>
</dbReference>
<proteinExistence type="predicted"/>
<dbReference type="InterPro" id="IPR012337">
    <property type="entry name" value="RNaseH-like_sf"/>
</dbReference>
<dbReference type="SUPFAM" id="SSF53098">
    <property type="entry name" value="Ribonuclease H-like"/>
    <property type="match status" value="1"/>
</dbReference>
<keyword evidence="3" id="KW-1185">Reference proteome</keyword>
<comment type="caution">
    <text evidence="2">The sequence shown here is derived from an EMBL/GenBank/DDBJ whole genome shotgun (WGS) entry which is preliminary data.</text>
</comment>
<keyword evidence="1" id="KW-0472">Membrane</keyword>
<feature type="transmembrane region" description="Helical" evidence="1">
    <location>
        <begin position="93"/>
        <end position="112"/>
    </location>
</feature>
<sequence>ALATKLRLRQGFNDTRIVNIMSDLGKIDNIKKYGKQGGTPLNVVLGKVFNQKTADALKRINLFTTAQLISVDGPDEIENQDGDRRNRKLTPEYVIFGYNLLALSIALPAVSLDKRKKMGSGKIFKITQKGKAKILGEHYCNIPLADPNQFEIKKCKACSGNTAKMTGKEEKRILDWDEKRTSKKFKSKSLTNSLNESLFQGLLPIECLEIELLKKQKLSKALELVLQKSLVRNIKSNEQEFFFYTDGSLQLWKENQIGSSTKMGLGWLQLSEDKFYIVDKSTRSELAAIWLVVLLASSGTKLTIYSDSMAAINAITSINRSLAFSQFIRLGNFSVVSKIRDLVRLKGVCLNLVKVKGHSEEQIS</sequence>
<name>A0ABN7W6G9_GIGMA</name>
<reference evidence="2 3" key="1">
    <citation type="submission" date="2021-06" db="EMBL/GenBank/DDBJ databases">
        <authorList>
            <person name="Kallberg Y."/>
            <person name="Tangrot J."/>
            <person name="Rosling A."/>
        </authorList>
    </citation>
    <scope>NUCLEOTIDE SEQUENCE [LARGE SCALE GENOMIC DNA]</scope>
    <source>
        <strain evidence="2 3">120-4 pot B 10/14</strain>
    </source>
</reference>
<evidence type="ECO:0000313" key="3">
    <source>
        <dbReference type="Proteomes" id="UP000789901"/>
    </source>
</evidence>
<keyword evidence="1" id="KW-0812">Transmembrane</keyword>
<evidence type="ECO:0000256" key="1">
    <source>
        <dbReference type="SAM" id="Phobius"/>
    </source>
</evidence>
<dbReference type="EMBL" id="CAJVQB010032391">
    <property type="protein sequence ID" value="CAG8818258.1"/>
    <property type="molecule type" value="Genomic_DNA"/>
</dbReference>
<evidence type="ECO:0000313" key="2">
    <source>
        <dbReference type="EMBL" id="CAG8818258.1"/>
    </source>
</evidence>
<protein>
    <submittedName>
        <fullName evidence="2">7922_t:CDS:1</fullName>
    </submittedName>
</protein>
<keyword evidence="1" id="KW-1133">Transmembrane helix</keyword>
<accession>A0ABN7W6G9</accession>
<dbReference type="Gene3D" id="3.30.420.10">
    <property type="entry name" value="Ribonuclease H-like superfamily/Ribonuclease H"/>
    <property type="match status" value="1"/>
</dbReference>
<dbReference type="Proteomes" id="UP000789901">
    <property type="component" value="Unassembled WGS sequence"/>
</dbReference>
<gene>
    <name evidence="2" type="ORF">GMARGA_LOCUS27012</name>
</gene>
<organism evidence="2 3">
    <name type="scientific">Gigaspora margarita</name>
    <dbReference type="NCBI Taxonomy" id="4874"/>
    <lineage>
        <taxon>Eukaryota</taxon>
        <taxon>Fungi</taxon>
        <taxon>Fungi incertae sedis</taxon>
        <taxon>Mucoromycota</taxon>
        <taxon>Glomeromycotina</taxon>
        <taxon>Glomeromycetes</taxon>
        <taxon>Diversisporales</taxon>
        <taxon>Gigasporaceae</taxon>
        <taxon>Gigaspora</taxon>
    </lineage>
</organism>
<feature type="non-terminal residue" evidence="2">
    <location>
        <position position="1"/>
    </location>
</feature>